<dbReference type="EMBL" id="CAJVPY010000464">
    <property type="protein sequence ID" value="CAG8474460.1"/>
    <property type="molecule type" value="Genomic_DNA"/>
</dbReference>
<dbReference type="AlphaFoldDB" id="A0A9N8W524"/>
<reference evidence="1" key="1">
    <citation type="submission" date="2021-06" db="EMBL/GenBank/DDBJ databases">
        <authorList>
            <person name="Kallberg Y."/>
            <person name="Tangrot J."/>
            <person name="Rosling A."/>
        </authorList>
    </citation>
    <scope>NUCLEOTIDE SEQUENCE</scope>
    <source>
        <strain evidence="1">MA453B</strain>
    </source>
</reference>
<protein>
    <submittedName>
        <fullName evidence="1">7878_t:CDS:1</fullName>
    </submittedName>
</protein>
<evidence type="ECO:0000313" key="1">
    <source>
        <dbReference type="EMBL" id="CAG8474460.1"/>
    </source>
</evidence>
<comment type="caution">
    <text evidence="1">The sequence shown here is derived from an EMBL/GenBank/DDBJ whole genome shotgun (WGS) entry which is preliminary data.</text>
</comment>
<gene>
    <name evidence="1" type="ORF">DERYTH_LOCUS1617</name>
</gene>
<name>A0A9N8W524_9GLOM</name>
<dbReference type="Proteomes" id="UP000789405">
    <property type="component" value="Unassembled WGS sequence"/>
</dbReference>
<accession>A0A9N8W524</accession>
<proteinExistence type="predicted"/>
<sequence>MNILQYATNSISIEDGERLETLNRFGTGNTLKKRKDEKVKEEVKNEEPKKKVKDENEKEILLKTI</sequence>
<evidence type="ECO:0000313" key="2">
    <source>
        <dbReference type="Proteomes" id="UP000789405"/>
    </source>
</evidence>
<keyword evidence="2" id="KW-1185">Reference proteome</keyword>
<organism evidence="1 2">
    <name type="scientific">Dentiscutata erythropus</name>
    <dbReference type="NCBI Taxonomy" id="1348616"/>
    <lineage>
        <taxon>Eukaryota</taxon>
        <taxon>Fungi</taxon>
        <taxon>Fungi incertae sedis</taxon>
        <taxon>Mucoromycota</taxon>
        <taxon>Glomeromycotina</taxon>
        <taxon>Glomeromycetes</taxon>
        <taxon>Diversisporales</taxon>
        <taxon>Gigasporaceae</taxon>
        <taxon>Dentiscutata</taxon>
    </lineage>
</organism>